<dbReference type="AlphaFoldDB" id="A0AA37HW19"/>
<dbReference type="Pfam" id="PF12392">
    <property type="entry name" value="DUF3656"/>
    <property type="match status" value="1"/>
</dbReference>
<dbReference type="InterPro" id="IPR001539">
    <property type="entry name" value="Peptidase_U32"/>
</dbReference>
<evidence type="ECO:0000259" key="1">
    <source>
        <dbReference type="Pfam" id="PF12392"/>
    </source>
</evidence>
<dbReference type="InterPro" id="IPR020988">
    <property type="entry name" value="Pept_U32_collagenase"/>
</dbReference>
<name>A0AA37HW19_SEGBR</name>
<reference evidence="2" key="1">
    <citation type="submission" date="2021-08" db="EMBL/GenBank/DDBJ databases">
        <title>Prevotella lacticifex sp. nov., isolated from rumen of cow.</title>
        <authorList>
            <person name="Shinkai T."/>
            <person name="Ikeyama N."/>
            <person name="Kumagai M."/>
            <person name="Ohmori H."/>
            <person name="Sakamoto M."/>
            <person name="Ohkuma M."/>
            <person name="Mitsumori M."/>
        </authorList>
    </citation>
    <scope>NUCLEOTIDE SEQUENCE</scope>
    <source>
        <strain evidence="2">DSM 11371</strain>
    </source>
</reference>
<sequence>MLMRSLELLAPAKNLECGIAAIDHGADAVYIGAEHFGARQAAGNSVDDIAQLCSYAHQFGAKIYVTVNTIIYEQELNDTQRLIDQLAQIHVDGILIQDMGLIDICNRAGVEIHASTQCDTRTAEKVNWLYSLGFKRVVLARELSAEEINKIHKNNPDVELEVFVHGALCVSYSGVCYASQHCFKRSANRGECAQFCRLKFDLKDSDGKVIERQRHLLSLKDMCQIDNLETLAEAGACSFKIEGRLKDVTYVKNVVSAYSQRLDQIVKKHPDRYCRASEGTIEYRFEPNLKKTFNRGFTDYFINGRKPNIASFDTPKALGEYVGRVKELRHTSFNVAGTATFANGDGLCFINDEHELEGFRVNRAVGNRLYPLRMPNHLRPGLALYRNNDMAFEKQLAGNTAVRKLAVNMYFSLTDEGFSLTVISGRKKGQASVVFAHQLAKKPQRDNIIKQLSKLGNTPYICDEIKIEEDADRYFLPSSILSDLRREAIDNLLVERAVKDTVTDNLQENKKFCNLVWQPEYKDYPYLYNISNHVAKLFYENQGMSQIGNAFELDAYQNNPLIMQCRHCIRYSLGYCVKRGGEVPSWHEPLRLELSDGRRFRLEFKCSECQMNVYAEN</sequence>
<evidence type="ECO:0000313" key="2">
    <source>
        <dbReference type="EMBL" id="GJG26674.1"/>
    </source>
</evidence>
<dbReference type="PANTHER" id="PTHR30217:SF10">
    <property type="entry name" value="23S RRNA 5-HYDROXYCYTIDINE C2501 SYNTHASE"/>
    <property type="match status" value="1"/>
</dbReference>
<evidence type="ECO:0000313" key="3">
    <source>
        <dbReference type="Proteomes" id="UP000887043"/>
    </source>
</evidence>
<organism evidence="2 3">
    <name type="scientific">Segatella bryantii</name>
    <name type="common">Prevotella bryantii</name>
    <dbReference type="NCBI Taxonomy" id="77095"/>
    <lineage>
        <taxon>Bacteria</taxon>
        <taxon>Pseudomonadati</taxon>
        <taxon>Bacteroidota</taxon>
        <taxon>Bacteroidia</taxon>
        <taxon>Bacteroidales</taxon>
        <taxon>Prevotellaceae</taxon>
        <taxon>Segatella</taxon>
    </lineage>
</organism>
<accession>A0AA37HW19</accession>
<dbReference type="InterPro" id="IPR051454">
    <property type="entry name" value="RNA/ubiquinone_mod_enzymes"/>
</dbReference>
<dbReference type="EMBL" id="BPTR01000001">
    <property type="protein sequence ID" value="GJG26674.1"/>
    <property type="molecule type" value="Genomic_DNA"/>
</dbReference>
<gene>
    <name evidence="2" type="ORF">PRRU23_03740</name>
</gene>
<dbReference type="PANTHER" id="PTHR30217">
    <property type="entry name" value="PEPTIDASE U32 FAMILY"/>
    <property type="match status" value="1"/>
</dbReference>
<proteinExistence type="predicted"/>
<dbReference type="Pfam" id="PF01136">
    <property type="entry name" value="Peptidase_U32"/>
    <property type="match status" value="1"/>
</dbReference>
<dbReference type="Proteomes" id="UP000887043">
    <property type="component" value="Unassembled WGS sequence"/>
</dbReference>
<protein>
    <submittedName>
        <fullName evidence="2">Collagenase</fullName>
    </submittedName>
</protein>
<comment type="caution">
    <text evidence="2">The sequence shown here is derived from an EMBL/GenBank/DDBJ whole genome shotgun (WGS) entry which is preliminary data.</text>
</comment>
<feature type="domain" description="Peptidase U32 collagenase" evidence="1">
    <location>
        <begin position="384"/>
        <end position="496"/>
    </location>
</feature>